<dbReference type="SUPFAM" id="SSF55811">
    <property type="entry name" value="Nudix"/>
    <property type="match status" value="1"/>
</dbReference>
<keyword evidence="10" id="KW-0411">Iron-sulfur</keyword>
<feature type="domain" description="HhH-GPD" evidence="14">
    <location>
        <begin position="56"/>
        <end position="207"/>
    </location>
</feature>
<keyword evidence="8" id="KW-0378">Hydrolase</keyword>
<evidence type="ECO:0000256" key="1">
    <source>
        <dbReference type="ARBA" id="ARBA00000843"/>
    </source>
</evidence>
<evidence type="ECO:0000313" key="15">
    <source>
        <dbReference type="Proteomes" id="UP001652625"/>
    </source>
</evidence>
<dbReference type="PANTHER" id="PTHR42944:SF1">
    <property type="entry name" value="ADENINE DNA GLYCOSYLASE"/>
    <property type="match status" value="1"/>
</dbReference>
<dbReference type="Pfam" id="PF14815">
    <property type="entry name" value="NUDIX_4"/>
    <property type="match status" value="1"/>
</dbReference>
<dbReference type="Proteomes" id="UP001652625">
    <property type="component" value="Chromosome 07"/>
</dbReference>
<sequence length="458" mass="51747">MKMKHHQFTNEEIIVFRKKLLAFYDKNKRDLPWRLLAKSLKDSDQRGYAVWVSEIMLQQTQVATVVNYYNNWMKKWPSIASLAGATLEEVNEAWSGLGYYSRGRRLHEAAKKLIESGQPMPKSSKSLVKELPGIGPYTASAIASIAFNEVCGVVDGNVIRVLTRIRMIGADSSSKAVNDFIWELANTIVDEERPGDFNQGIMELGATVCTPKSPQCSLCPLSTLCMSYKKFIIIKVTSKGLKCSKDGNIPNKKEEIIDIENIKSCKFCLADSTPWDSKLGVMNFPRKNKNKSPLAEEYDVAVIQNNNKFLLVQRPNKGLLAGLWEFPLFLRTENSKNEILSLQVEKRFSIKIEKIKEINTITHIFSHRHHTYHVVTGVTEAITDSSSDNEGLKTVWLTKDSLLKSAISTAVKKIFKECEDHEVVQVKSAVKRKREVAVKGQQTLDALFSLQTSKKKKE</sequence>
<dbReference type="SMART" id="SM00525">
    <property type="entry name" value="FES"/>
    <property type="match status" value="1"/>
</dbReference>
<comment type="cofactor">
    <cofactor evidence="13">
        <name>[4Fe-4S] cluster</name>
        <dbReference type="ChEBI" id="CHEBI:49883"/>
    </cofactor>
    <text evidence="13">Binds 1 [4Fe-4S] cluster.</text>
</comment>
<dbReference type="Gene3D" id="1.10.340.30">
    <property type="entry name" value="Hypothetical protein, domain 2"/>
    <property type="match status" value="1"/>
</dbReference>
<accession>A0ABM4C6S4</accession>
<dbReference type="InterPro" id="IPR029119">
    <property type="entry name" value="MutY_C"/>
</dbReference>
<comment type="catalytic activity">
    <reaction evidence="1 13">
        <text>Hydrolyzes free adenine bases from 7,8-dihydro-8-oxoguanine:adenine mismatched double-stranded DNA, leaving an apurinic site.</text>
        <dbReference type="EC" id="3.2.2.31"/>
    </reaction>
</comment>
<evidence type="ECO:0000256" key="7">
    <source>
        <dbReference type="ARBA" id="ARBA00022763"/>
    </source>
</evidence>
<dbReference type="CDD" id="cd00056">
    <property type="entry name" value="ENDO3c"/>
    <property type="match status" value="1"/>
</dbReference>
<dbReference type="SMART" id="SM00478">
    <property type="entry name" value="ENDO3c"/>
    <property type="match status" value="1"/>
</dbReference>
<dbReference type="InterPro" id="IPR003651">
    <property type="entry name" value="Endonuclease3_FeS-loop_motif"/>
</dbReference>
<comment type="function">
    <text evidence="13">Adenine glycosylase active on G-A mispairs.</text>
</comment>
<name>A0ABM4C6S4_HYDVU</name>
<evidence type="ECO:0000256" key="13">
    <source>
        <dbReference type="RuleBase" id="RU365096"/>
    </source>
</evidence>
<dbReference type="CDD" id="cd03431">
    <property type="entry name" value="NUDIX_DNA_Glycosylase_C-MutY"/>
    <property type="match status" value="1"/>
</dbReference>
<dbReference type="GeneID" id="100205662"/>
<dbReference type="PANTHER" id="PTHR42944">
    <property type="entry name" value="ADENINE DNA GLYCOSYLASE"/>
    <property type="match status" value="1"/>
</dbReference>
<dbReference type="SUPFAM" id="SSF48150">
    <property type="entry name" value="DNA-glycosylase"/>
    <property type="match status" value="1"/>
</dbReference>
<dbReference type="InterPro" id="IPR044298">
    <property type="entry name" value="MIG/MutY"/>
</dbReference>
<dbReference type="Pfam" id="PF00730">
    <property type="entry name" value="HhH-GPD"/>
    <property type="match status" value="1"/>
</dbReference>
<comment type="similarity">
    <text evidence="2 13">Belongs to the Nth/MutY family.</text>
</comment>
<keyword evidence="6" id="KW-0479">Metal-binding</keyword>
<keyword evidence="11" id="KW-0234">DNA repair</keyword>
<keyword evidence="7 13" id="KW-0227">DNA damage</keyword>
<keyword evidence="5" id="KW-0004">4Fe-4S</keyword>
<dbReference type="RefSeq" id="XP_065657279.1">
    <property type="nucleotide sequence ID" value="XM_065801207.1"/>
</dbReference>
<dbReference type="InterPro" id="IPR003265">
    <property type="entry name" value="HhH-GPD_domain"/>
</dbReference>
<dbReference type="InterPro" id="IPR011257">
    <property type="entry name" value="DNA_glycosylase"/>
</dbReference>
<evidence type="ECO:0000256" key="2">
    <source>
        <dbReference type="ARBA" id="ARBA00008343"/>
    </source>
</evidence>
<organism evidence="15 16">
    <name type="scientific">Hydra vulgaris</name>
    <name type="common">Hydra</name>
    <name type="synonym">Hydra attenuata</name>
    <dbReference type="NCBI Taxonomy" id="6087"/>
    <lineage>
        <taxon>Eukaryota</taxon>
        <taxon>Metazoa</taxon>
        <taxon>Cnidaria</taxon>
        <taxon>Hydrozoa</taxon>
        <taxon>Hydroidolina</taxon>
        <taxon>Anthoathecata</taxon>
        <taxon>Aplanulata</taxon>
        <taxon>Hydridae</taxon>
        <taxon>Hydra</taxon>
    </lineage>
</organism>
<keyword evidence="12 13" id="KW-0326">Glycosidase</keyword>
<keyword evidence="15" id="KW-1185">Reference proteome</keyword>
<proteinExistence type="inferred from homology"/>
<keyword evidence="9 13" id="KW-0408">Iron</keyword>
<evidence type="ECO:0000313" key="16">
    <source>
        <dbReference type="RefSeq" id="XP_065657279.1"/>
    </source>
</evidence>
<evidence type="ECO:0000259" key="14">
    <source>
        <dbReference type="SMART" id="SM00478"/>
    </source>
</evidence>
<evidence type="ECO:0000256" key="12">
    <source>
        <dbReference type="ARBA" id="ARBA00023295"/>
    </source>
</evidence>
<evidence type="ECO:0000256" key="6">
    <source>
        <dbReference type="ARBA" id="ARBA00022723"/>
    </source>
</evidence>
<evidence type="ECO:0000256" key="3">
    <source>
        <dbReference type="ARBA" id="ARBA00012045"/>
    </source>
</evidence>
<dbReference type="Gene3D" id="1.10.1670.10">
    <property type="entry name" value="Helix-hairpin-Helix base-excision DNA repair enzymes (C-terminal)"/>
    <property type="match status" value="1"/>
</dbReference>
<evidence type="ECO:0000256" key="11">
    <source>
        <dbReference type="ARBA" id="ARBA00023204"/>
    </source>
</evidence>
<evidence type="ECO:0000256" key="9">
    <source>
        <dbReference type="ARBA" id="ARBA00023004"/>
    </source>
</evidence>
<dbReference type="InterPro" id="IPR023170">
    <property type="entry name" value="HhH_base_excis_C"/>
</dbReference>
<dbReference type="EC" id="3.2.2.31" evidence="3 13"/>
<dbReference type="Pfam" id="PF10576">
    <property type="entry name" value="EndIII_4Fe-2S"/>
    <property type="match status" value="1"/>
</dbReference>
<dbReference type="Gene3D" id="3.90.79.10">
    <property type="entry name" value="Nucleoside Triphosphate Pyrophosphohydrolase"/>
    <property type="match status" value="1"/>
</dbReference>
<evidence type="ECO:0000256" key="10">
    <source>
        <dbReference type="ARBA" id="ARBA00023014"/>
    </source>
</evidence>
<dbReference type="InterPro" id="IPR015797">
    <property type="entry name" value="NUDIX_hydrolase-like_dom_sf"/>
</dbReference>
<evidence type="ECO:0000256" key="8">
    <source>
        <dbReference type="ARBA" id="ARBA00022801"/>
    </source>
</evidence>
<evidence type="ECO:0000256" key="5">
    <source>
        <dbReference type="ARBA" id="ARBA00022485"/>
    </source>
</evidence>
<gene>
    <name evidence="16" type="primary">LOC100205662</name>
</gene>
<evidence type="ECO:0000256" key="4">
    <source>
        <dbReference type="ARBA" id="ARBA00022023"/>
    </source>
</evidence>
<reference evidence="16" key="1">
    <citation type="submission" date="2025-08" db="UniProtKB">
        <authorList>
            <consortium name="RefSeq"/>
        </authorList>
    </citation>
    <scope>IDENTIFICATION</scope>
</reference>
<protein>
    <recommendedName>
        <fullName evidence="4 13">Adenine DNA glycosylase</fullName>
        <ecNumber evidence="3 13">3.2.2.31</ecNumber>
    </recommendedName>
</protein>